<accession>A0ABS3LY57</accession>
<comment type="similarity">
    <text evidence="1">Belongs to the bacterial secretin family.</text>
</comment>
<reference evidence="5 6" key="1">
    <citation type="submission" date="2021-03" db="EMBL/GenBank/DDBJ databases">
        <title>The complete genome sequence of Acetobacter sacchari TBRC 11175.</title>
        <authorList>
            <person name="Charoenyingcharoen P."/>
            <person name="Yukphan P."/>
        </authorList>
    </citation>
    <scope>NUCLEOTIDE SEQUENCE [LARGE SCALE GENOMIC DNA]</scope>
    <source>
        <strain evidence="5 6">TBRC 11175</strain>
    </source>
</reference>
<dbReference type="Pfam" id="PF13629">
    <property type="entry name" value="T2SS-T3SS_pil_N"/>
    <property type="match status" value="1"/>
</dbReference>
<proteinExistence type="inferred from homology"/>
<name>A0ABS3LY57_9PROT</name>
<sequence length="471" mass="50887">MKIKEYIIKRICTNLIFSICATVSVWACAQAETPSTGIVLQLGSGRLIELKNQVRNVFAADPKIAEVRPANSSTLFVFGTGVGHTTISASDDAGHSLAQYDVTVMPAQYPASQAKKISAKEFGNSVTPKMLPNGMILDGYARDPEQAQKIAEEAQDEVGKDHIYNHMSGNRSLQVNLQVKVVEMSRQLVREIGVNWENMNALGTSAAIGIATQNPLAAMTSYQSSLSFLSKFKVAGRSMNLETVIDALSQDQLIHVLAEPNLTTMSGEPASFLVGGEYPIPVSSYNNTVSVQFKQYGVSLSFVPTVLTSGRINLHVRPEVSQLSTNGAVQMGEGNSTISIPALTVSRADTTVELGSGQSFAIAGLFQDNTTNQNLGLPGLGGLPILGALFRSNSFQHNQSELVIIVTPYVVRPVQNPDVLKTPDAGWAPPSDYQRIFQAKHSASDREFYEKTINKDDDNSNNELNVGFMVN</sequence>
<organism evidence="5 6">
    <name type="scientific">Acetobacter sacchari</name>
    <dbReference type="NCBI Taxonomy" id="2661687"/>
    <lineage>
        <taxon>Bacteria</taxon>
        <taxon>Pseudomonadati</taxon>
        <taxon>Pseudomonadota</taxon>
        <taxon>Alphaproteobacteria</taxon>
        <taxon>Acetobacterales</taxon>
        <taxon>Acetobacteraceae</taxon>
        <taxon>Acetobacter</taxon>
    </lineage>
</organism>
<dbReference type="RefSeq" id="WP_207882160.1">
    <property type="nucleotide sequence ID" value="NZ_JAFVMF010000015.1"/>
</dbReference>
<keyword evidence="6" id="KW-1185">Reference proteome</keyword>
<dbReference type="InterPro" id="IPR001775">
    <property type="entry name" value="GspD/PilQ"/>
</dbReference>
<dbReference type="Proteomes" id="UP000664771">
    <property type="component" value="Unassembled WGS sequence"/>
</dbReference>
<feature type="chain" id="PRO_5047057570" evidence="2">
    <location>
        <begin position="28"/>
        <end position="471"/>
    </location>
</feature>
<evidence type="ECO:0000259" key="4">
    <source>
        <dbReference type="Pfam" id="PF13629"/>
    </source>
</evidence>
<evidence type="ECO:0000313" key="5">
    <source>
        <dbReference type="EMBL" id="MBO1360852.1"/>
    </source>
</evidence>
<dbReference type="PANTHER" id="PTHR30332:SF17">
    <property type="entry name" value="TYPE IV PILIATION SYSTEM PROTEIN DR_0774-RELATED"/>
    <property type="match status" value="1"/>
</dbReference>
<evidence type="ECO:0000256" key="2">
    <source>
        <dbReference type="SAM" id="SignalP"/>
    </source>
</evidence>
<feature type="domain" description="Type II/III secretion system secretin-like" evidence="3">
    <location>
        <begin position="247"/>
        <end position="412"/>
    </location>
</feature>
<feature type="signal peptide" evidence="2">
    <location>
        <begin position="1"/>
        <end position="27"/>
    </location>
</feature>
<dbReference type="Pfam" id="PF00263">
    <property type="entry name" value="Secretin"/>
    <property type="match status" value="1"/>
</dbReference>
<dbReference type="PANTHER" id="PTHR30332">
    <property type="entry name" value="PROBABLE GENERAL SECRETION PATHWAY PROTEIN D"/>
    <property type="match status" value="1"/>
</dbReference>
<dbReference type="EMBL" id="JAFVMF010000015">
    <property type="protein sequence ID" value="MBO1360852.1"/>
    <property type="molecule type" value="Genomic_DNA"/>
</dbReference>
<feature type="domain" description="Pilus formation protein N-terminal" evidence="4">
    <location>
        <begin position="38"/>
        <end position="104"/>
    </location>
</feature>
<evidence type="ECO:0000256" key="1">
    <source>
        <dbReference type="RuleBase" id="RU004003"/>
    </source>
</evidence>
<evidence type="ECO:0000313" key="6">
    <source>
        <dbReference type="Proteomes" id="UP000664771"/>
    </source>
</evidence>
<protein>
    <submittedName>
        <fullName evidence="5">Type II and III secretion system protein family protein</fullName>
    </submittedName>
</protein>
<comment type="caution">
    <text evidence="5">The sequence shown here is derived from an EMBL/GenBank/DDBJ whole genome shotgun (WGS) entry which is preliminary data.</text>
</comment>
<dbReference type="InterPro" id="IPR004846">
    <property type="entry name" value="T2SS/T3SS_dom"/>
</dbReference>
<evidence type="ECO:0000259" key="3">
    <source>
        <dbReference type="Pfam" id="PF00263"/>
    </source>
</evidence>
<keyword evidence="2" id="KW-0732">Signal</keyword>
<dbReference type="InterPro" id="IPR032789">
    <property type="entry name" value="T2SS-T3SS_pil_N"/>
</dbReference>
<dbReference type="PRINTS" id="PR00811">
    <property type="entry name" value="BCTERIALGSPD"/>
</dbReference>
<dbReference type="InterPro" id="IPR050810">
    <property type="entry name" value="Bact_Secretion_Sys_Channel"/>
</dbReference>
<gene>
    <name evidence="5" type="ORF">J2D73_13760</name>
</gene>